<dbReference type="Pfam" id="PF22936">
    <property type="entry name" value="Pol_BBD"/>
    <property type="match status" value="1"/>
</dbReference>
<protein>
    <submittedName>
        <fullName evidence="3">Ribonuclease H-like superfamily</fullName>
    </submittedName>
</protein>
<evidence type="ECO:0000313" key="4">
    <source>
        <dbReference type="Proteomes" id="UP000694240"/>
    </source>
</evidence>
<keyword evidence="4" id="KW-1185">Reference proteome</keyword>
<dbReference type="PANTHER" id="PTHR31460">
    <property type="match status" value="1"/>
</dbReference>
<dbReference type="Proteomes" id="UP000694240">
    <property type="component" value="Chromosome 5"/>
</dbReference>
<reference evidence="3 4" key="1">
    <citation type="submission" date="2020-12" db="EMBL/GenBank/DDBJ databases">
        <title>Concerted genomic and epigenomic changes stabilize Arabidopsis allopolyploids.</title>
        <authorList>
            <person name="Chen Z."/>
        </authorList>
    </citation>
    <scope>NUCLEOTIDE SEQUENCE [LARGE SCALE GENOMIC DNA]</scope>
    <source>
        <strain evidence="3">Allo738</strain>
        <tissue evidence="3">Leaf</tissue>
    </source>
</reference>
<name>A0A8T2D062_9BRAS</name>
<dbReference type="EMBL" id="JAEFBK010000005">
    <property type="protein sequence ID" value="KAG7603780.1"/>
    <property type="molecule type" value="Genomic_DNA"/>
</dbReference>
<accession>A0A8T2D062</accession>
<dbReference type="AlphaFoldDB" id="A0A8T2D062"/>
<dbReference type="GO" id="GO:0015074">
    <property type="term" value="P:DNA integration"/>
    <property type="evidence" value="ECO:0007669"/>
    <property type="project" value="InterPro"/>
</dbReference>
<organism evidence="3 4">
    <name type="scientific">Arabidopsis thaliana x Arabidopsis arenosa</name>
    <dbReference type="NCBI Taxonomy" id="1240361"/>
    <lineage>
        <taxon>Eukaryota</taxon>
        <taxon>Viridiplantae</taxon>
        <taxon>Streptophyta</taxon>
        <taxon>Embryophyta</taxon>
        <taxon>Tracheophyta</taxon>
        <taxon>Spermatophyta</taxon>
        <taxon>Magnoliopsida</taxon>
        <taxon>eudicotyledons</taxon>
        <taxon>Gunneridae</taxon>
        <taxon>Pentapetalae</taxon>
        <taxon>rosids</taxon>
        <taxon>malvids</taxon>
        <taxon>Brassicales</taxon>
        <taxon>Brassicaceae</taxon>
        <taxon>Camelineae</taxon>
        <taxon>Arabidopsis</taxon>
    </lineage>
</organism>
<dbReference type="Pfam" id="PF14223">
    <property type="entry name" value="Retrotran_gag_2"/>
    <property type="match status" value="1"/>
</dbReference>
<dbReference type="CDD" id="cd09272">
    <property type="entry name" value="RNase_HI_RT_Ty1"/>
    <property type="match status" value="1"/>
</dbReference>
<evidence type="ECO:0000256" key="1">
    <source>
        <dbReference type="SAM" id="MobiDB-lite"/>
    </source>
</evidence>
<evidence type="ECO:0000313" key="3">
    <source>
        <dbReference type="EMBL" id="KAG7603780.1"/>
    </source>
</evidence>
<dbReference type="PROSITE" id="PS50994">
    <property type="entry name" value="INTEGRASE"/>
    <property type="match status" value="1"/>
</dbReference>
<sequence length="1274" mass="143290">MDGGGGIGELVPTKDSDDVLEEVTLVNDVDLADNSSNGFVIDRHRNRLLLAVGDLLGNRYSALVAYDLSTWSHLFLTVLSSHNDVAVDTQGNAYVSDAKGGKIWIVDVNGKLVYTIRSPLFTSPGWYNNFVSLNGIVYHPDGFLIVIHTFSGFLYKIDANGDISSKVTIIDVSGGNLRVRSLVRGTPSAPITYLVDLVAQGERLGSMRCSSNRMPRGRVTTRPVGPAHVATLCHVASCWRVPRDRMTNSLIKMSVFDGSGDFSLWKTRMFSHLRILGLQDTLVEQALFPPLKEEDESDPEKNEKHIKEETGRIERCEKAMVIIFLNVGDKILRKIDHCKTAAEAWMLLERLYLVKTLSNRVYLQLKVYNYRMQESKTLDENIDEFLKMISDLSNLQIRVPDEVHTILILSSLPAKYGREGLQLEEWLEKNKSGESGLAKDDAQDLVGLVASEVNLSENQLDQHEWIMDTGCSFHMTPRRDIFIEIEELTSGKVRMANNSVSEVKGIGKVRFINTDGTTFVLHDVRYMPEMSQNLISMDTLEAKGCVFKGNDGVLEVMQGNTMFMKGLRRASLYILQGEAKKSEAMVAESGDSDMDLTQVWHSRLGHVEQKGINELAKKGCFGKDKVSSLKFCEDCVFGKTHKVSFGQAQHVTKEKLDYVHSDLWGSPNVPLSLEGMVRHRTCTYTPQQNGIAERLNRTIMNKVRSMLSESGLGQRLWAEEASTSVYLINRTPSSAIDFQIPEERWTSATLDLSGLRRLRCLVFIHSDEGKLNPRAKRGIFTGYPEGTDRTKRDLSQGGAIDQGGENTPEQNTNETTTEARIGTPINRSFQEALEDADQDKWIKASDEEMESLMKNKTWILVDMNKEQKPIGCKVFKRKAGIVGVESPRFKARLVAKDGCKKAFFHGFLDETIYMEQPEGYVDEKNPEKVCLLQRSLYGLKQSPRQWNTRFKEFIEAHDYKRSSYDRCVYFKKSVGGDYVFLLLYVDDILIASKNMKQVSDLKELLGSEFEMKDLGEEKKILGMEINRDRLKGTLSISQEGYLLKLLGTFNMDQSKPVLTPMGIHFKLRSATDEEVKIQYEAMRTVPCQSVMGSLMYAMIGTRPDLAHFVGLVCSNKGDFIIQGYCDSDDGEEQDGRRSTSGVIFTVGGNVVSWKSSLQKVVALSSTEVEYLALTDASKEAVWLLGLMNELGFEEETVDIYNDSQSAIILAKNAVHHDRTKHIEIKFHFIRVLIYSGLIRVKKIATKTNPADIFTKVVPVGKLQEALEFLRVTEN</sequence>
<evidence type="ECO:0000259" key="2">
    <source>
        <dbReference type="PROSITE" id="PS50994"/>
    </source>
</evidence>
<feature type="compositionally biased region" description="Low complexity" evidence="1">
    <location>
        <begin position="805"/>
        <end position="816"/>
    </location>
</feature>
<dbReference type="InterPro" id="IPR054722">
    <property type="entry name" value="PolX-like_BBD"/>
</dbReference>
<dbReference type="Pfam" id="PF07727">
    <property type="entry name" value="RVT_2"/>
    <property type="match status" value="1"/>
</dbReference>
<gene>
    <name evidence="3" type="ORF">ISN45_At05g027320</name>
</gene>
<dbReference type="PANTHER" id="PTHR31460:SF0">
    <property type="entry name" value="CALCIUM-DEPENDENT PHOSPHOTRIESTERASE SUPERFAMILY PROTEIN-RELATED"/>
    <property type="match status" value="1"/>
</dbReference>
<dbReference type="InterPro" id="IPR053224">
    <property type="entry name" value="Sensory_adhesion_molecule"/>
</dbReference>
<proteinExistence type="predicted"/>
<feature type="region of interest" description="Disordered" evidence="1">
    <location>
        <begin position="778"/>
        <end position="816"/>
    </location>
</feature>
<feature type="domain" description="Integrase catalytic" evidence="2">
    <location>
        <begin position="677"/>
        <end position="749"/>
    </location>
</feature>
<dbReference type="InterPro" id="IPR025724">
    <property type="entry name" value="GAG-pre-integrase_dom"/>
</dbReference>
<dbReference type="InterPro" id="IPR013103">
    <property type="entry name" value="RVT_2"/>
</dbReference>
<dbReference type="Pfam" id="PF13976">
    <property type="entry name" value="gag_pre-integrs"/>
    <property type="match status" value="1"/>
</dbReference>
<dbReference type="GO" id="GO:0005783">
    <property type="term" value="C:endoplasmic reticulum"/>
    <property type="evidence" value="ECO:0007669"/>
    <property type="project" value="TreeGrafter"/>
</dbReference>
<dbReference type="InterPro" id="IPR001584">
    <property type="entry name" value="Integrase_cat-core"/>
</dbReference>
<comment type="caution">
    <text evidence="3">The sequence shown here is derived from an EMBL/GenBank/DDBJ whole genome shotgun (WGS) entry which is preliminary data.</text>
</comment>